<dbReference type="InterPro" id="IPR020472">
    <property type="entry name" value="WD40_PAC1"/>
</dbReference>
<evidence type="ECO:0000313" key="12">
    <source>
        <dbReference type="RefSeq" id="XP_013775052.1"/>
    </source>
</evidence>
<reference evidence="12 13" key="1">
    <citation type="submission" date="2025-05" db="UniProtKB">
        <authorList>
            <consortium name="RefSeq"/>
        </authorList>
    </citation>
    <scope>IDENTIFICATION</scope>
    <source>
        <tissue evidence="12 13">Muscle</tissue>
    </source>
</reference>
<accession>A0ABM1B568</accession>
<keyword evidence="4" id="KW-0677">Repeat</keyword>
<dbReference type="PROSITE" id="PS50082">
    <property type="entry name" value="WD_REPEATS_2"/>
    <property type="match status" value="5"/>
</dbReference>
<evidence type="ECO:0000259" key="10">
    <source>
        <dbReference type="Pfam" id="PF04494"/>
    </source>
</evidence>
<feature type="repeat" description="WD" evidence="8">
    <location>
        <begin position="398"/>
        <end position="439"/>
    </location>
</feature>
<comment type="subcellular location">
    <subcellularLocation>
        <location evidence="1">Nucleus</location>
    </subcellularLocation>
</comment>
<dbReference type="PROSITE" id="PS50294">
    <property type="entry name" value="WD_REPEATS_REGION"/>
    <property type="match status" value="5"/>
</dbReference>
<dbReference type="InterPro" id="IPR007582">
    <property type="entry name" value="TFIID_NTD2"/>
</dbReference>
<feature type="repeat" description="WD" evidence="8">
    <location>
        <begin position="356"/>
        <end position="397"/>
    </location>
</feature>
<proteinExistence type="inferred from homology"/>
<feature type="domain" description="TFIID subunit TAF5 NTD2" evidence="10">
    <location>
        <begin position="75"/>
        <end position="203"/>
    </location>
</feature>
<name>A0ABM1B568_LIMPO</name>
<dbReference type="Proteomes" id="UP000694941">
    <property type="component" value="Unplaced"/>
</dbReference>
<dbReference type="CDD" id="cd00200">
    <property type="entry name" value="WD40"/>
    <property type="match status" value="1"/>
</dbReference>
<evidence type="ECO:0000256" key="4">
    <source>
        <dbReference type="ARBA" id="ARBA00022737"/>
    </source>
</evidence>
<evidence type="ECO:0000256" key="5">
    <source>
        <dbReference type="ARBA" id="ARBA00023015"/>
    </source>
</evidence>
<dbReference type="Gene3D" id="1.25.40.500">
    <property type="entry name" value="TFIID subunit TAF5, NTD2 domain"/>
    <property type="match status" value="1"/>
</dbReference>
<comment type="similarity">
    <text evidence="2">Belongs to the WD repeat TAF5 family.</text>
</comment>
<keyword evidence="5" id="KW-0805">Transcription regulation</keyword>
<feature type="repeat" description="WD" evidence="8">
    <location>
        <begin position="440"/>
        <end position="481"/>
    </location>
</feature>
<evidence type="ECO:0000256" key="1">
    <source>
        <dbReference type="ARBA" id="ARBA00004123"/>
    </source>
</evidence>
<gene>
    <name evidence="12 13" type="primary">LOC106459930</name>
</gene>
<keyword evidence="3 8" id="KW-0853">WD repeat</keyword>
<feature type="repeat" description="WD" evidence="8">
    <location>
        <begin position="524"/>
        <end position="560"/>
    </location>
</feature>
<dbReference type="Pfam" id="PF00400">
    <property type="entry name" value="WD40"/>
    <property type="match status" value="6"/>
</dbReference>
<dbReference type="SMART" id="SM00320">
    <property type="entry name" value="WD40"/>
    <property type="match status" value="6"/>
</dbReference>
<dbReference type="InterPro" id="IPR019775">
    <property type="entry name" value="WD40_repeat_CS"/>
</dbReference>
<keyword evidence="7" id="KW-0539">Nucleus</keyword>
<feature type="compositionally biased region" description="Basic and acidic residues" evidence="9">
    <location>
        <begin position="217"/>
        <end position="226"/>
    </location>
</feature>
<dbReference type="PRINTS" id="PR00320">
    <property type="entry name" value="GPROTEINBRPT"/>
</dbReference>
<feature type="region of interest" description="Disordered" evidence="9">
    <location>
        <begin position="217"/>
        <end position="251"/>
    </location>
</feature>
<evidence type="ECO:0000256" key="9">
    <source>
        <dbReference type="SAM" id="MobiDB-lite"/>
    </source>
</evidence>
<keyword evidence="6" id="KW-0804">Transcription</keyword>
<evidence type="ECO:0000313" key="13">
    <source>
        <dbReference type="RefSeq" id="XP_022242217.1"/>
    </source>
</evidence>
<dbReference type="Gene3D" id="2.130.10.10">
    <property type="entry name" value="YVTN repeat-like/Quinoprotein amine dehydrogenase"/>
    <property type="match status" value="2"/>
</dbReference>
<dbReference type="InterPro" id="IPR036322">
    <property type="entry name" value="WD40_repeat_dom_sf"/>
</dbReference>
<protein>
    <submittedName>
        <fullName evidence="12 13">TAF5-like RNA polymerase II p300/CBP-associated factor-associated factor 65 kDa subunit 5L</fullName>
    </submittedName>
</protein>
<dbReference type="PROSITE" id="PS00678">
    <property type="entry name" value="WD_REPEATS_1"/>
    <property type="match status" value="1"/>
</dbReference>
<dbReference type="PANTHER" id="PTHR19879:SF1">
    <property type="entry name" value="CANNONBALL-RELATED"/>
    <property type="match status" value="1"/>
</dbReference>
<dbReference type="SUPFAM" id="SSF160897">
    <property type="entry name" value="Taf5 N-terminal domain-like"/>
    <property type="match status" value="1"/>
</dbReference>
<evidence type="ECO:0000256" key="8">
    <source>
        <dbReference type="PROSITE-ProRule" id="PRU00221"/>
    </source>
</evidence>
<organism evidence="11 12">
    <name type="scientific">Limulus polyphemus</name>
    <name type="common">Atlantic horseshoe crab</name>
    <dbReference type="NCBI Taxonomy" id="6850"/>
    <lineage>
        <taxon>Eukaryota</taxon>
        <taxon>Metazoa</taxon>
        <taxon>Ecdysozoa</taxon>
        <taxon>Arthropoda</taxon>
        <taxon>Chelicerata</taxon>
        <taxon>Merostomata</taxon>
        <taxon>Xiphosura</taxon>
        <taxon>Limulidae</taxon>
        <taxon>Limulus</taxon>
    </lineage>
</organism>
<evidence type="ECO:0000256" key="7">
    <source>
        <dbReference type="ARBA" id="ARBA00023242"/>
    </source>
</evidence>
<dbReference type="CDD" id="cd08044">
    <property type="entry name" value="TAF5_NTD2"/>
    <property type="match status" value="1"/>
</dbReference>
<dbReference type="InterPro" id="IPR015943">
    <property type="entry name" value="WD40/YVTN_repeat-like_dom_sf"/>
</dbReference>
<evidence type="ECO:0000256" key="3">
    <source>
        <dbReference type="ARBA" id="ARBA00022574"/>
    </source>
</evidence>
<dbReference type="InterPro" id="IPR001680">
    <property type="entry name" value="WD40_rpt"/>
</dbReference>
<evidence type="ECO:0000256" key="2">
    <source>
        <dbReference type="ARBA" id="ARBA00009435"/>
    </source>
</evidence>
<feature type="repeat" description="WD" evidence="8">
    <location>
        <begin position="482"/>
        <end position="523"/>
    </location>
</feature>
<evidence type="ECO:0000313" key="11">
    <source>
        <dbReference type="Proteomes" id="UP000694941"/>
    </source>
</evidence>
<dbReference type="PANTHER" id="PTHR19879">
    <property type="entry name" value="TRANSCRIPTION INITIATION FACTOR TFIID"/>
    <property type="match status" value="1"/>
</dbReference>
<keyword evidence="11" id="KW-1185">Reference proteome</keyword>
<dbReference type="RefSeq" id="XP_013775052.1">
    <property type="nucleotide sequence ID" value="XM_013919598.2"/>
</dbReference>
<sequence length="625" mass="69935">MRINSFSFEMKRSRSELVSSAVGSFLRRRQYSDSETFKKSDLNIHQVLQEMTLNATVCVGTGMRNAFSYTSISGDATAVDQQYTRLKNFLSEALEPYKSELSYILFPMFIHLYLELVTNGQKTAAQKFHSRHHGLFLHSQEYKSVAENLCSIVTLQDLTKFSTVKELRENKFHVQLSEDCVEYFLKFLKDNDQLILLQVLNMYFCIEVVNLSDRDSNNLHIKEDSPPTKLSQTSSPACEIKNEKSPKSLTNSKESLEALKQAIRKVSESPPCLPSVCLYTVNNTHQGLSSVSLSQDTTLLAGGFENSSIRLWSLTPKSLESMKTDVDVSKIRLGYDVLPGDYEMENDVSSSHVKVMRGHGGPVYSLAFVPRSNILLSASEDTTVRAWSMTNHTNVVIYRGHAYPVWSLDIGPLGFYFATASKDHTARIWTTDRTYPLRILAGHNLDVDCVKFHPNGNYVATGSSDRTVRLWSVQDGKMVRMFHGHRGSIFALAFSPNGQYLASAGEDRRIKIWDLSSGLVMKELRGHTDTVYSVCFNNDSTVLASGGLEHVLRIWDVRKGITHHGGHTATGSTASTNPRSDRIDSHTTPELLGAFPTKSTSVQLVQYNWHNLLLAIGEGVETPSS</sequence>
<feature type="compositionally biased region" description="Low complexity" evidence="9">
    <location>
        <begin position="567"/>
        <end position="576"/>
    </location>
</feature>
<dbReference type="SUPFAM" id="SSF50978">
    <property type="entry name" value="WD40 repeat-like"/>
    <property type="match status" value="1"/>
</dbReference>
<evidence type="ECO:0000256" key="6">
    <source>
        <dbReference type="ARBA" id="ARBA00023163"/>
    </source>
</evidence>
<dbReference type="GeneID" id="106459930"/>
<dbReference type="InterPro" id="IPR037264">
    <property type="entry name" value="TFIID_NTD2_sf"/>
</dbReference>
<feature type="region of interest" description="Disordered" evidence="9">
    <location>
        <begin position="564"/>
        <end position="585"/>
    </location>
</feature>
<dbReference type="Pfam" id="PF04494">
    <property type="entry name" value="TFIID_NTD2"/>
    <property type="match status" value="1"/>
</dbReference>
<dbReference type="RefSeq" id="XP_022242217.1">
    <property type="nucleotide sequence ID" value="XM_022386509.1"/>
</dbReference>